<protein>
    <submittedName>
        <fullName evidence="1">Uncharacterized protein</fullName>
    </submittedName>
</protein>
<dbReference type="AlphaFoldDB" id="A0AAF0CVW7"/>
<dbReference type="EMBL" id="CP110232">
    <property type="protein sequence ID" value="WEG73990.1"/>
    <property type="molecule type" value="Genomic_DNA"/>
</dbReference>
<gene>
    <name evidence="1" type="ORF">OL234_03510</name>
</gene>
<organism evidence="1 2">
    <name type="scientific">Vagococcus intermedius</name>
    <dbReference type="NCBI Taxonomy" id="2991418"/>
    <lineage>
        <taxon>Bacteria</taxon>
        <taxon>Bacillati</taxon>
        <taxon>Bacillota</taxon>
        <taxon>Bacilli</taxon>
        <taxon>Lactobacillales</taxon>
        <taxon>Enterococcaceae</taxon>
        <taxon>Vagococcus</taxon>
    </lineage>
</organism>
<name>A0AAF0CVW7_9ENTE</name>
<proteinExistence type="predicted"/>
<dbReference type="Proteomes" id="UP001179647">
    <property type="component" value="Chromosome"/>
</dbReference>
<evidence type="ECO:0000313" key="1">
    <source>
        <dbReference type="EMBL" id="WEG73990.1"/>
    </source>
</evidence>
<dbReference type="KEGG" id="vie:OL234_03510"/>
<accession>A0AAF0CVW7</accession>
<reference evidence="1" key="1">
    <citation type="submission" date="2022-10" db="EMBL/GenBank/DDBJ databases">
        <title>Vagococcus sp. isolated from poultry meat.</title>
        <authorList>
            <person name="Johansson P."/>
            <person name="Bjorkroth J."/>
        </authorList>
    </citation>
    <scope>NUCLEOTIDE SEQUENCE</scope>
    <source>
        <strain evidence="1">STAA11</strain>
    </source>
</reference>
<evidence type="ECO:0000313" key="2">
    <source>
        <dbReference type="Proteomes" id="UP001179647"/>
    </source>
</evidence>
<keyword evidence="2" id="KW-1185">Reference proteome</keyword>
<dbReference type="RefSeq" id="WP_275469789.1">
    <property type="nucleotide sequence ID" value="NZ_CP110232.1"/>
</dbReference>
<sequence length="86" mass="9992">MNTYVKVNNHISNATIHFLKNHLYITSHQGYFKGQTISLKCQDIYYVTSTSVFGGKQICFSYENTYYTLYTQGLGMADYFERHLGL</sequence>